<evidence type="ECO:0000313" key="2">
    <source>
        <dbReference type="Proteomes" id="UP000813463"/>
    </source>
</evidence>
<evidence type="ECO:0000256" key="1">
    <source>
        <dbReference type="SAM" id="Coils"/>
    </source>
</evidence>
<dbReference type="GeneID" id="110804144"/>
<keyword evidence="2" id="KW-1185">Reference proteome</keyword>
<proteinExistence type="predicted"/>
<keyword evidence="1" id="KW-0175">Coiled coil</keyword>
<feature type="coiled-coil region" evidence="1">
    <location>
        <begin position="155"/>
        <end position="250"/>
    </location>
</feature>
<dbReference type="RefSeq" id="XP_056686522.1">
    <property type="nucleotide sequence ID" value="XM_056830544.1"/>
</dbReference>
<reference evidence="3" key="2">
    <citation type="submission" date="2025-08" db="UniProtKB">
        <authorList>
            <consortium name="RefSeq"/>
        </authorList>
    </citation>
    <scope>IDENTIFICATION</scope>
    <source>
        <tissue evidence="3">Leaf</tissue>
    </source>
</reference>
<evidence type="ECO:0008006" key="4">
    <source>
        <dbReference type="Google" id="ProtNLM"/>
    </source>
</evidence>
<reference evidence="2" key="1">
    <citation type="journal article" date="2021" name="Nat. Commun.">
        <title>Genomic analyses provide insights into spinach domestication and the genetic basis of agronomic traits.</title>
        <authorList>
            <person name="Cai X."/>
            <person name="Sun X."/>
            <person name="Xu C."/>
            <person name="Sun H."/>
            <person name="Wang X."/>
            <person name="Ge C."/>
            <person name="Zhang Z."/>
            <person name="Wang Q."/>
            <person name="Fei Z."/>
            <person name="Jiao C."/>
            <person name="Wang Q."/>
        </authorList>
    </citation>
    <scope>NUCLEOTIDE SEQUENCE [LARGE SCALE GENOMIC DNA]</scope>
    <source>
        <strain evidence="2">cv. Varoflay</strain>
    </source>
</reference>
<sequence>MAAYTVKSDKFFVGSYDIDEGIQVYELDGLYTSPVKSKHWNHLDLNIRLGNKYEALKIGEKEIWGDHLQILTKELYNSGLMVNREGLTFLPTSARAALEMELEYYRMFDLYDWSKYGVKTVLNTKWARRDIVEGRELDIVESMSGIGNGDDGEYKVELREKEKEWEEEKGNYEARVGEVEYEKEVGLRKKEMEIDTLKEELKVKEEVIEKMKRGDQDELEETEFGKQEDLEKKEDEMVQLKSTKELEEELKLYSFRRSDLSSTWDFYSRMAEKMWTDIPPVIITVNLDYERSNWPPSGSPDIVIPLSSVEPAESSSLPQVTLMCSSSDHEYLYFETKNWRVMTVAVPTLSETELDYRPTRWTMAYYEGGSDFSYLASSYDQRVSFPSPCLPEHIKYFGPLDIKHIVGVGTRLVYFYTAFDLPGNGL</sequence>
<dbReference type="Proteomes" id="UP000813463">
    <property type="component" value="Chromosome 6"/>
</dbReference>
<gene>
    <name evidence="3" type="primary">LOC110804144</name>
</gene>
<protein>
    <recommendedName>
        <fullName evidence="4">F-box associated domain-containing protein</fullName>
    </recommendedName>
</protein>
<evidence type="ECO:0000313" key="3">
    <source>
        <dbReference type="RefSeq" id="XP_056686522.1"/>
    </source>
</evidence>
<accession>A0ABM3QT19</accession>
<organism evidence="2 3">
    <name type="scientific">Spinacia oleracea</name>
    <name type="common">Spinach</name>
    <dbReference type="NCBI Taxonomy" id="3562"/>
    <lineage>
        <taxon>Eukaryota</taxon>
        <taxon>Viridiplantae</taxon>
        <taxon>Streptophyta</taxon>
        <taxon>Embryophyta</taxon>
        <taxon>Tracheophyta</taxon>
        <taxon>Spermatophyta</taxon>
        <taxon>Magnoliopsida</taxon>
        <taxon>eudicotyledons</taxon>
        <taxon>Gunneridae</taxon>
        <taxon>Pentapetalae</taxon>
        <taxon>Caryophyllales</taxon>
        <taxon>Chenopodiaceae</taxon>
        <taxon>Chenopodioideae</taxon>
        <taxon>Anserineae</taxon>
        <taxon>Spinacia</taxon>
    </lineage>
</organism>
<name>A0ABM3QT19_SPIOL</name>